<dbReference type="Gene3D" id="1.10.10.60">
    <property type="entry name" value="Homeodomain-like"/>
    <property type="match status" value="1"/>
</dbReference>
<proteinExistence type="predicted"/>
<organism evidence="7 8">
    <name type="scientific">Sphaerisporangium rhizosphaerae</name>
    <dbReference type="NCBI Taxonomy" id="2269375"/>
    <lineage>
        <taxon>Bacteria</taxon>
        <taxon>Bacillati</taxon>
        <taxon>Actinomycetota</taxon>
        <taxon>Actinomycetes</taxon>
        <taxon>Streptosporangiales</taxon>
        <taxon>Streptosporangiaceae</taxon>
        <taxon>Sphaerisporangium</taxon>
    </lineage>
</organism>
<evidence type="ECO:0000256" key="2">
    <source>
        <dbReference type="ARBA" id="ARBA00023125"/>
    </source>
</evidence>
<name>A0ABW2P662_9ACTN</name>
<dbReference type="PANTHER" id="PTHR30055">
    <property type="entry name" value="HTH-TYPE TRANSCRIPTIONAL REGULATOR RUTR"/>
    <property type="match status" value="1"/>
</dbReference>
<keyword evidence="1" id="KW-0805">Transcription regulation</keyword>
<dbReference type="PROSITE" id="PS50977">
    <property type="entry name" value="HTH_TETR_2"/>
    <property type="match status" value="1"/>
</dbReference>
<evidence type="ECO:0000313" key="7">
    <source>
        <dbReference type="EMBL" id="MFC7383288.1"/>
    </source>
</evidence>
<feature type="region of interest" description="Disordered" evidence="5">
    <location>
        <begin position="205"/>
        <end position="229"/>
    </location>
</feature>
<evidence type="ECO:0000256" key="5">
    <source>
        <dbReference type="SAM" id="MobiDB-lite"/>
    </source>
</evidence>
<feature type="DNA-binding region" description="H-T-H motif" evidence="4">
    <location>
        <begin position="38"/>
        <end position="57"/>
    </location>
</feature>
<feature type="domain" description="HTH tetR-type" evidence="6">
    <location>
        <begin position="15"/>
        <end position="75"/>
    </location>
</feature>
<accession>A0ABW2P662</accession>
<evidence type="ECO:0000256" key="1">
    <source>
        <dbReference type="ARBA" id="ARBA00023015"/>
    </source>
</evidence>
<sequence length="229" mass="23898">MSPRKAAALRDGGGQSLRDHLIATAERLIAEGGTASLTVRAIAREARVADGVLYNHFADKEELLALGLHAHVRSVEKALGEPPRTAGEGTVAANLRAYIAYSLALHIAIMPAFAGLLGRPQVLANFDRLSNPMAGGRGLRADLAGYLRAEQRLGRLSPGADVDAAATMIIGACHDLVLPRLFTGAPATPVPDTLIDALVTTIMHGITPTPGRPSPDATTKDGERANEGP</sequence>
<keyword evidence="3" id="KW-0804">Transcription</keyword>
<dbReference type="InterPro" id="IPR036271">
    <property type="entry name" value="Tet_transcr_reg_TetR-rel_C_sf"/>
</dbReference>
<dbReference type="SUPFAM" id="SSF48498">
    <property type="entry name" value="Tetracyclin repressor-like, C-terminal domain"/>
    <property type="match status" value="1"/>
</dbReference>
<dbReference type="PRINTS" id="PR00455">
    <property type="entry name" value="HTHTETR"/>
</dbReference>
<dbReference type="InterPro" id="IPR050109">
    <property type="entry name" value="HTH-type_TetR-like_transc_reg"/>
</dbReference>
<reference evidence="8" key="1">
    <citation type="journal article" date="2019" name="Int. J. Syst. Evol. Microbiol.">
        <title>The Global Catalogue of Microorganisms (GCM) 10K type strain sequencing project: providing services to taxonomists for standard genome sequencing and annotation.</title>
        <authorList>
            <consortium name="The Broad Institute Genomics Platform"/>
            <consortium name="The Broad Institute Genome Sequencing Center for Infectious Disease"/>
            <person name="Wu L."/>
            <person name="Ma J."/>
        </authorList>
    </citation>
    <scope>NUCLEOTIDE SEQUENCE [LARGE SCALE GENOMIC DNA]</scope>
    <source>
        <strain evidence="8">CECT 7649</strain>
    </source>
</reference>
<evidence type="ECO:0000256" key="4">
    <source>
        <dbReference type="PROSITE-ProRule" id="PRU00335"/>
    </source>
</evidence>
<evidence type="ECO:0000259" key="6">
    <source>
        <dbReference type="PROSITE" id="PS50977"/>
    </source>
</evidence>
<dbReference type="Proteomes" id="UP001596496">
    <property type="component" value="Unassembled WGS sequence"/>
</dbReference>
<keyword evidence="2 4" id="KW-0238">DNA-binding</keyword>
<comment type="caution">
    <text evidence="7">The sequence shown here is derived from an EMBL/GenBank/DDBJ whole genome shotgun (WGS) entry which is preliminary data.</text>
</comment>
<feature type="compositionally biased region" description="Basic and acidic residues" evidence="5">
    <location>
        <begin position="218"/>
        <end position="229"/>
    </location>
</feature>
<dbReference type="Gene3D" id="1.10.357.10">
    <property type="entry name" value="Tetracycline Repressor, domain 2"/>
    <property type="match status" value="1"/>
</dbReference>
<dbReference type="PANTHER" id="PTHR30055:SF238">
    <property type="entry name" value="MYCOFACTOCIN BIOSYNTHESIS TRANSCRIPTIONAL REGULATOR MFTR-RELATED"/>
    <property type="match status" value="1"/>
</dbReference>
<keyword evidence="8" id="KW-1185">Reference proteome</keyword>
<protein>
    <submittedName>
        <fullName evidence="7">TetR/AcrR family transcriptional regulator</fullName>
    </submittedName>
</protein>
<dbReference type="InterPro" id="IPR001647">
    <property type="entry name" value="HTH_TetR"/>
</dbReference>
<evidence type="ECO:0000256" key="3">
    <source>
        <dbReference type="ARBA" id="ARBA00023163"/>
    </source>
</evidence>
<dbReference type="Pfam" id="PF00440">
    <property type="entry name" value="TetR_N"/>
    <property type="match status" value="1"/>
</dbReference>
<dbReference type="InterPro" id="IPR009057">
    <property type="entry name" value="Homeodomain-like_sf"/>
</dbReference>
<dbReference type="EMBL" id="JBHTCG010000007">
    <property type="protein sequence ID" value="MFC7383288.1"/>
    <property type="molecule type" value="Genomic_DNA"/>
</dbReference>
<gene>
    <name evidence="7" type="ORF">ACFQSB_13790</name>
</gene>
<dbReference type="SUPFAM" id="SSF46689">
    <property type="entry name" value="Homeodomain-like"/>
    <property type="match status" value="1"/>
</dbReference>
<dbReference type="RefSeq" id="WP_380826743.1">
    <property type="nucleotide sequence ID" value="NZ_JBHTCG010000007.1"/>
</dbReference>
<evidence type="ECO:0000313" key="8">
    <source>
        <dbReference type="Proteomes" id="UP001596496"/>
    </source>
</evidence>